<dbReference type="AlphaFoldDB" id="A0A5A8BZ00"/>
<dbReference type="InterPro" id="IPR043128">
    <property type="entry name" value="Rev_trsase/Diguanyl_cyclase"/>
</dbReference>
<sequence>MAALRLLHVDDPMMLVDIIGLPDQGSHLLAQRLAHRAICAPTLRPPTPADIAATPAAARPDAALWLLTPFASRTLALAHSASQRVDVHDALYSLTCLAKSVSASLPPTAQPPNVLDILLAASHALRDHRTSLEQSLPDGPGTVLPPIAERMLARAELSCLFSALEYVQIATAHWVLPAVYAGIPLLPALLATAAASIAASAGVEPDTTLAAWLASRGIHVTAGFAPVYDDSTRASVAIKAQSILLALGFDPDRDSPGAFRRLYSSLQRSGALDIAFDAAQLRALHDPSAFAPDGWASTSLESTPILPPPTPGVAALCPAAALELLRGRCAHWRLVFATALLGADARAVETRRPLGTSHNYPTDPAEVRALEGLIAAEVRQGWLVRLPDSALPVARKPAPLNVVPKAPDAHGRPRWRMITDDTQARQPFFDGHSVRPAGVNASVASTELAYPGTPSLGRVAAMLLGPHPPTMLATLDVSSGFKRIRLAAASGTLFTVRFKGTTYISSACSMGGRHSSTYMNSCTAALAQALESPGVRLLSFCDDLLVSTDLPLHRATSELARIREAMVRLGLPPQAEKSSPPARSVEWVGLRLTTGNDRGPAHVRMKDGAVVDLVSALTAAANGDPDRDQLAKVVGRITWFSTLCKPIRPLLRDIRRALADSPDRTSALDPSAAAAARALLTWAPGIARPLPATFAARATMAPDPFPAMLVVTDASAHGFGIAVFDLRPARRAPRSNIRLFSDSTTVVSAVARMSPSSRSTYSDSLAIPLALTLLRSHLVVHAEHLPGMQNTVTDTLSRLSASGKDAPSLGVRIAGYPLPLGHDDWAVAPLLCFWSGSSIQITAAFRFFASVARRHGAGLPFGRTAGASVTSTFLRASATRPQPLATSTLASYYHNVLRLADLMLSPIDSHATSRLVSLATKRIHRWGNPTRDSRGVFSRDDVLRAIRSPATDPAVAAAIAVCWDTLSRAGSLLTRPAPASTATPIPRANARVSLVNRHIHVQIDVFEKMSRTWERLHLTTDPDSPHYNPAHVGGAAAAAATLARPADRSSPLWLKRNRQPVSASDLVAALLAANPYLRQHRISPHSFRISAATWLLRHSSVTKDRIVVLGRWRNAQSVESYFRESASAHLLSSTDRSAMP</sequence>
<dbReference type="EMBL" id="VLTN01000125">
    <property type="protein sequence ID" value="KAA0145814.1"/>
    <property type="molecule type" value="Genomic_DNA"/>
</dbReference>
<accession>A0A5A8BZ00</accession>
<organism evidence="3 4">
    <name type="scientific">Cafeteria roenbergensis</name>
    <name type="common">Marine flagellate</name>
    <dbReference type="NCBI Taxonomy" id="33653"/>
    <lineage>
        <taxon>Eukaryota</taxon>
        <taxon>Sar</taxon>
        <taxon>Stramenopiles</taxon>
        <taxon>Bigyra</taxon>
        <taxon>Opalozoa</taxon>
        <taxon>Bicosoecida</taxon>
        <taxon>Cafeteriaceae</taxon>
        <taxon>Cafeteria</taxon>
    </lineage>
</organism>
<evidence type="ECO:0000313" key="3">
    <source>
        <dbReference type="EMBL" id="KAA0145814.1"/>
    </source>
</evidence>
<comment type="caution">
    <text evidence="3">The sequence shown here is derived from an EMBL/GenBank/DDBJ whole genome shotgun (WGS) entry which is preliminary data.</text>
</comment>
<dbReference type="InterPro" id="IPR043502">
    <property type="entry name" value="DNA/RNA_pol_sf"/>
</dbReference>
<keyword evidence="4" id="KW-1185">Reference proteome</keyword>
<reference evidence="3 4" key="1">
    <citation type="submission" date="2019-07" db="EMBL/GenBank/DDBJ databases">
        <title>Genomes of Cafeteria roenbergensis.</title>
        <authorList>
            <person name="Fischer M.G."/>
            <person name="Hackl T."/>
            <person name="Roman M."/>
        </authorList>
    </citation>
    <scope>NUCLEOTIDE SEQUENCE [LARGE SCALE GENOMIC DNA]</scope>
    <source>
        <strain evidence="3 4">BVI</strain>
    </source>
</reference>
<dbReference type="GO" id="GO:0015074">
    <property type="term" value="P:DNA integration"/>
    <property type="evidence" value="ECO:0007669"/>
    <property type="project" value="InterPro"/>
</dbReference>
<dbReference type="Gene3D" id="3.10.10.10">
    <property type="entry name" value="HIV Type 1 Reverse Transcriptase, subunit A, domain 1"/>
    <property type="match status" value="1"/>
</dbReference>
<feature type="domain" description="Reverse transcriptase" evidence="2">
    <location>
        <begin position="384"/>
        <end position="592"/>
    </location>
</feature>
<dbReference type="Gene3D" id="3.30.70.270">
    <property type="match status" value="1"/>
</dbReference>
<gene>
    <name evidence="3" type="ORF">FNF29_08380</name>
</gene>
<dbReference type="Gene3D" id="1.10.443.10">
    <property type="entry name" value="Intergrase catalytic core"/>
    <property type="match status" value="1"/>
</dbReference>
<name>A0A5A8BZ00_CAFRO</name>
<dbReference type="SUPFAM" id="SSF56349">
    <property type="entry name" value="DNA breaking-rejoining enzymes"/>
    <property type="match status" value="1"/>
</dbReference>
<proteinExistence type="predicted"/>
<dbReference type="GO" id="GO:0006310">
    <property type="term" value="P:DNA recombination"/>
    <property type="evidence" value="ECO:0007669"/>
    <property type="project" value="UniProtKB-KW"/>
</dbReference>
<dbReference type="InterPro" id="IPR013762">
    <property type="entry name" value="Integrase-like_cat_sf"/>
</dbReference>
<evidence type="ECO:0000256" key="1">
    <source>
        <dbReference type="ARBA" id="ARBA00023172"/>
    </source>
</evidence>
<dbReference type="PANTHER" id="PTHR33050:SF7">
    <property type="entry name" value="RIBONUCLEASE H"/>
    <property type="match status" value="1"/>
</dbReference>
<dbReference type="InterPro" id="IPR011010">
    <property type="entry name" value="DNA_brk_join_enz"/>
</dbReference>
<keyword evidence="1" id="KW-0233">DNA recombination</keyword>
<protein>
    <recommendedName>
        <fullName evidence="2">Reverse transcriptase domain-containing protein</fullName>
    </recommendedName>
</protein>
<dbReference type="PANTHER" id="PTHR33050">
    <property type="entry name" value="REVERSE TRANSCRIPTASE DOMAIN-CONTAINING PROTEIN"/>
    <property type="match status" value="1"/>
</dbReference>
<evidence type="ECO:0000259" key="2">
    <source>
        <dbReference type="PROSITE" id="PS50878"/>
    </source>
</evidence>
<dbReference type="PROSITE" id="PS50878">
    <property type="entry name" value="RT_POL"/>
    <property type="match status" value="1"/>
</dbReference>
<dbReference type="Pfam" id="PF00078">
    <property type="entry name" value="RVT_1"/>
    <property type="match status" value="1"/>
</dbReference>
<dbReference type="InterPro" id="IPR052055">
    <property type="entry name" value="Hepadnavirus_pol/RT"/>
</dbReference>
<dbReference type="InterPro" id="IPR000477">
    <property type="entry name" value="RT_dom"/>
</dbReference>
<dbReference type="Proteomes" id="UP000323011">
    <property type="component" value="Unassembled WGS sequence"/>
</dbReference>
<evidence type="ECO:0000313" key="4">
    <source>
        <dbReference type="Proteomes" id="UP000323011"/>
    </source>
</evidence>
<dbReference type="SUPFAM" id="SSF56672">
    <property type="entry name" value="DNA/RNA polymerases"/>
    <property type="match status" value="1"/>
</dbReference>
<dbReference type="GO" id="GO:0003677">
    <property type="term" value="F:DNA binding"/>
    <property type="evidence" value="ECO:0007669"/>
    <property type="project" value="InterPro"/>
</dbReference>